<reference evidence="7" key="1">
    <citation type="submission" date="2025-08" db="UniProtKB">
        <authorList>
            <consortium name="RefSeq"/>
        </authorList>
    </citation>
    <scope>IDENTIFICATION</scope>
    <source>
        <tissue evidence="7">Whole organism</tissue>
    </source>
</reference>
<evidence type="ECO:0000256" key="3">
    <source>
        <dbReference type="ARBA" id="ARBA00023599"/>
    </source>
</evidence>
<evidence type="ECO:0000256" key="4">
    <source>
        <dbReference type="SAM" id="MobiDB-lite"/>
    </source>
</evidence>
<dbReference type="AlphaFoldDB" id="A0A8B7N8B0"/>
<feature type="compositionally biased region" description="Basic and acidic residues" evidence="4">
    <location>
        <begin position="836"/>
        <end position="847"/>
    </location>
</feature>
<dbReference type="KEGG" id="hazt:108667015"/>
<feature type="region of interest" description="Disordered" evidence="4">
    <location>
        <begin position="818"/>
        <end position="856"/>
    </location>
</feature>
<organism evidence="6 7">
    <name type="scientific">Hyalella azteca</name>
    <name type="common">Amphipod</name>
    <dbReference type="NCBI Taxonomy" id="294128"/>
    <lineage>
        <taxon>Eukaryota</taxon>
        <taxon>Metazoa</taxon>
        <taxon>Ecdysozoa</taxon>
        <taxon>Arthropoda</taxon>
        <taxon>Crustacea</taxon>
        <taxon>Multicrustacea</taxon>
        <taxon>Malacostraca</taxon>
        <taxon>Eumalacostraca</taxon>
        <taxon>Peracarida</taxon>
        <taxon>Amphipoda</taxon>
        <taxon>Senticaudata</taxon>
        <taxon>Talitrida</taxon>
        <taxon>Talitroidea</taxon>
        <taxon>Hyalellidae</taxon>
        <taxon>Hyalella</taxon>
    </lineage>
</organism>
<feature type="compositionally biased region" description="Polar residues" evidence="4">
    <location>
        <begin position="926"/>
        <end position="938"/>
    </location>
</feature>
<dbReference type="PANTHER" id="PTHR12997">
    <property type="entry name" value="TYPE I INOSITOL-1,4,5-TRISPHOSPHATE 5-PHOSPHATASE"/>
    <property type="match status" value="1"/>
</dbReference>
<dbReference type="GeneID" id="108667015"/>
<dbReference type="Gene3D" id="3.60.10.10">
    <property type="entry name" value="Endonuclease/exonuclease/phosphatase"/>
    <property type="match status" value="1"/>
</dbReference>
<feature type="domain" description="Inositol polyphosphate-related phosphatase" evidence="5">
    <location>
        <begin position="7"/>
        <end position="473"/>
    </location>
</feature>
<dbReference type="GO" id="GO:0046856">
    <property type="term" value="P:phosphatidylinositol dephosphorylation"/>
    <property type="evidence" value="ECO:0007669"/>
    <property type="project" value="InterPro"/>
</dbReference>
<dbReference type="InterPro" id="IPR000300">
    <property type="entry name" value="IPPc"/>
</dbReference>
<evidence type="ECO:0000256" key="2">
    <source>
        <dbReference type="ARBA" id="ARBA00022801"/>
    </source>
</evidence>
<dbReference type="InterPro" id="IPR036691">
    <property type="entry name" value="Endo/exonu/phosph_ase_sf"/>
</dbReference>
<dbReference type="RefSeq" id="XP_018009483.1">
    <property type="nucleotide sequence ID" value="XM_018153994.2"/>
</dbReference>
<dbReference type="OrthoDB" id="5780965at2759"/>
<dbReference type="EC" id="3.1.3.56" evidence="1"/>
<evidence type="ECO:0000256" key="1">
    <source>
        <dbReference type="ARBA" id="ARBA00012997"/>
    </source>
</evidence>
<sequence length="945" mass="104475">MESLPNDVTRVFLATANIATCFEQPHSMVEAWMDQMLKGLPEDKPGFVALHCQEVGGKNYLKPLHSREKFLEELLGRPELQDYNRCLIYLDGDTASPDKFTALGSLYFIHKNVEDVQTWNFAEGCYVKVEGRTQYTGDLTDAHTKEKVKFPREFFPECKWSRKGFMRTRWRINGTELDFINIHLFHDASNFLAMQECPSVYTLNRRRALNHALDRFQNDELPNVPFFIFGDFNFRLNTKSVVENLTAGCVSSSVALPNSVDEERHYHKRERESQGDDTLEGDAQETSDEGSISRRSSCDGLLKSCDPELIVSKRGFRHSQHQIIFQENRGEWLRQYDYEVQSFSSRVSELPITFPPSYPFAEEPDPPSLGRLQPGDVNRASSIVSTDEGSTLYDASTSADAGGGEASAVVGYHYAYTRVPAWCDRVLFSKDAQHLLSKTQHLGARYDMLGLDTPMGDHKPVCLVTHIPHHQGPGKFDGSPAPLSPPVCLCHRLTKCPSFSKRARVVYPNPCHISSQRELSTESGPSFSYVISKESSRDNPDDVCVPLTKTSIIDQNQSIRTCESPSNSSSSDSVLSGCMLLESDQGTVQFNSKNISNTTDIQCPSDRVNCLVSSTAIPKMVNHRFEKHENHEDRATSEVILGGVSVSSSTRMACDSVIDKSITDVSESNSCLASTKSTAILDSLCEDNGPDETTWLIATTPVIISVSSADKSIDDRVVGSKSASLMSGKEDGECVSLTLSTGTFELTDDANACGISLLDEGCGKPKDIYSKLELMRKTKRSAEAKHSLNNLLLSDYANEHASESSLSGVCSEVSTYGRKSKDEAESISQVNSDDSESLKHRPSKDPESVSQFYASEDSASCDKTRLAKDFESISQSPTYDIADVDSIDERTKNASDEGGALVPPSSTHKVARRKRGLFRRKPPVEDQTSASNDESGNRSGRCCCS</sequence>
<keyword evidence="2" id="KW-0378">Hydrolase</keyword>
<dbReference type="PANTHER" id="PTHR12997:SF2">
    <property type="entry name" value="INOSITOL POLYPHOSPHATE-5-PHOSPHATASE A"/>
    <property type="match status" value="1"/>
</dbReference>
<keyword evidence="6" id="KW-1185">Reference proteome</keyword>
<feature type="compositionally biased region" description="Basic residues" evidence="4">
    <location>
        <begin position="909"/>
        <end position="921"/>
    </location>
</feature>
<comment type="similarity">
    <text evidence="3">Belongs to the inositol 1,4,5-trisphosphate 5-phosphatase type I family.</text>
</comment>
<evidence type="ECO:0000259" key="5">
    <source>
        <dbReference type="SMART" id="SM00128"/>
    </source>
</evidence>
<dbReference type="InterPro" id="IPR039737">
    <property type="entry name" value="INPP5A"/>
</dbReference>
<dbReference type="Proteomes" id="UP000694843">
    <property type="component" value="Unplaced"/>
</dbReference>
<feature type="compositionally biased region" description="Acidic residues" evidence="4">
    <location>
        <begin position="275"/>
        <end position="288"/>
    </location>
</feature>
<feature type="region of interest" description="Disordered" evidence="4">
    <location>
        <begin position="261"/>
        <end position="297"/>
    </location>
</feature>
<dbReference type="SUPFAM" id="SSF56219">
    <property type="entry name" value="DNase I-like"/>
    <property type="match status" value="1"/>
</dbReference>
<dbReference type="GO" id="GO:0004445">
    <property type="term" value="F:inositol-polyphosphate 5-phosphatase activity"/>
    <property type="evidence" value="ECO:0007669"/>
    <property type="project" value="UniProtKB-EC"/>
</dbReference>
<dbReference type="SMART" id="SM00128">
    <property type="entry name" value="IPPc"/>
    <property type="match status" value="1"/>
</dbReference>
<gene>
    <name evidence="7" type="primary">LOC108667015</name>
</gene>
<evidence type="ECO:0000313" key="6">
    <source>
        <dbReference type="Proteomes" id="UP000694843"/>
    </source>
</evidence>
<feature type="compositionally biased region" description="Basic and acidic residues" evidence="4">
    <location>
        <begin position="261"/>
        <end position="274"/>
    </location>
</feature>
<accession>A0A8B7N8B0</accession>
<proteinExistence type="inferred from homology"/>
<protein>
    <recommendedName>
        <fullName evidence="1">inositol-polyphosphate 5-phosphatase</fullName>
        <ecNumber evidence="1">3.1.3.56</ecNumber>
    </recommendedName>
</protein>
<dbReference type="CTD" id="326119"/>
<name>A0A8B7N8B0_HYAAZ</name>
<evidence type="ECO:0000313" key="7">
    <source>
        <dbReference type="RefSeq" id="XP_018009483.1"/>
    </source>
</evidence>
<feature type="region of interest" description="Disordered" evidence="4">
    <location>
        <begin position="881"/>
        <end position="945"/>
    </location>
</feature>